<evidence type="ECO:0000256" key="9">
    <source>
        <dbReference type="ARBA" id="ARBA00040505"/>
    </source>
</evidence>
<protein>
    <recommendedName>
        <fullName evidence="9">Hydroxylysine kinase</fullName>
        <ecNumber evidence="8">2.7.1.81</ecNumber>
    </recommendedName>
</protein>
<dbReference type="InterPro" id="IPR011009">
    <property type="entry name" value="Kinase-like_dom_sf"/>
</dbReference>
<evidence type="ECO:0000256" key="5">
    <source>
        <dbReference type="ARBA" id="ARBA00022777"/>
    </source>
</evidence>
<accession>A0A7M5V449</accession>
<evidence type="ECO:0000256" key="8">
    <source>
        <dbReference type="ARBA" id="ARBA00038873"/>
    </source>
</evidence>
<reference evidence="11" key="1">
    <citation type="submission" date="2021-01" db="UniProtKB">
        <authorList>
            <consortium name="EnsemblMetazoa"/>
        </authorList>
    </citation>
    <scope>IDENTIFICATION</scope>
</reference>
<evidence type="ECO:0000256" key="4">
    <source>
        <dbReference type="ARBA" id="ARBA00022679"/>
    </source>
</evidence>
<comment type="subcellular location">
    <subcellularLocation>
        <location evidence="1">Cytoplasm</location>
    </subcellularLocation>
</comment>
<organism evidence="11 12">
    <name type="scientific">Clytia hemisphaerica</name>
    <dbReference type="NCBI Taxonomy" id="252671"/>
    <lineage>
        <taxon>Eukaryota</taxon>
        <taxon>Metazoa</taxon>
        <taxon>Cnidaria</taxon>
        <taxon>Hydrozoa</taxon>
        <taxon>Hydroidolina</taxon>
        <taxon>Leptothecata</taxon>
        <taxon>Obeliida</taxon>
        <taxon>Clytiidae</taxon>
        <taxon>Clytia</taxon>
    </lineage>
</organism>
<evidence type="ECO:0000256" key="3">
    <source>
        <dbReference type="ARBA" id="ARBA00022490"/>
    </source>
</evidence>
<evidence type="ECO:0000259" key="10">
    <source>
        <dbReference type="Pfam" id="PF01636"/>
    </source>
</evidence>
<dbReference type="Proteomes" id="UP000594262">
    <property type="component" value="Unplaced"/>
</dbReference>
<name>A0A7M5V449_9CNID</name>
<evidence type="ECO:0000256" key="7">
    <source>
        <dbReference type="ARBA" id="ARBA00037368"/>
    </source>
</evidence>
<dbReference type="InterPro" id="IPR002575">
    <property type="entry name" value="Aminoglycoside_PTrfase"/>
</dbReference>
<evidence type="ECO:0000256" key="2">
    <source>
        <dbReference type="ARBA" id="ARBA00006219"/>
    </source>
</evidence>
<evidence type="ECO:0000256" key="6">
    <source>
        <dbReference type="ARBA" id="ARBA00036820"/>
    </source>
</evidence>
<keyword evidence="5" id="KW-0418">Kinase</keyword>
<dbReference type="AlphaFoldDB" id="A0A7M5V449"/>
<dbReference type="Gene3D" id="3.90.1200.10">
    <property type="match status" value="1"/>
</dbReference>
<keyword evidence="3" id="KW-0963">Cytoplasm</keyword>
<feature type="domain" description="Aminoglycoside phosphotransferase" evidence="10">
    <location>
        <begin position="84"/>
        <end position="324"/>
    </location>
</feature>
<comment type="function">
    <text evidence="7">Catalyzes the GTP-dependent phosphorylation of 5-hydroxy-L-lysine.</text>
</comment>
<dbReference type="InterPro" id="IPR050249">
    <property type="entry name" value="Pseudomonas-type_ThrB"/>
</dbReference>
<dbReference type="OrthoDB" id="9973935at2759"/>
<dbReference type="SUPFAM" id="SSF56112">
    <property type="entry name" value="Protein kinase-like (PK-like)"/>
    <property type="match status" value="1"/>
</dbReference>
<comment type="similarity">
    <text evidence="2">Belongs to the aminoglycoside phosphotransferase family.</text>
</comment>
<proteinExistence type="inferred from homology"/>
<sequence length="417" mass="46831">MPTMQGQILTSTESSLMTSNKQNIVLLNGELKIRPYVDNEQLKEIVLQCFGLELDGDSEPVEMVSYDDRNFRIKGKLKGQDETKQFVLKIFNSGSASKGVLESVVKLMSHCASKSMGGFAVQTPVPSIKSNGEDAPQFIASYHIPVLGEACYDGCTKEKLINKGLLSVGENNVVTCSHDIRLVTFLEGKVPDYSKENCSDTFAEDTGRTCANLCNAMLDVPQFKDVDRTGWIWDLLSCGKILKNSCLNVIKDMALKKVLEDVINEFESKTIPELDKHFTKSYIHGDLNEQNLLISNEDKVAGILDFDDVVWSYPVIDLATSMMYLSVGCSEKDMIHKLNMMYKGYNSIRKLSEVEKSLLFNICLMRYAQSTSVSIYQHEVIDPTNDYLLLHTKNNFQKMSFLIGLGPDEFMKRVCSE</sequence>
<dbReference type="EC" id="2.7.1.81" evidence="8"/>
<dbReference type="PANTHER" id="PTHR21064:SF1">
    <property type="entry name" value="HYDROXYLYSINE KINASE"/>
    <property type="match status" value="1"/>
</dbReference>
<dbReference type="GO" id="GO:0047992">
    <property type="term" value="F:hydroxylysine kinase activity"/>
    <property type="evidence" value="ECO:0007669"/>
    <property type="project" value="UniProtKB-EC"/>
</dbReference>
<dbReference type="Pfam" id="PF01636">
    <property type="entry name" value="APH"/>
    <property type="match status" value="1"/>
</dbReference>
<keyword evidence="12" id="KW-1185">Reference proteome</keyword>
<dbReference type="PANTHER" id="PTHR21064">
    <property type="entry name" value="AMINOGLYCOSIDE PHOSPHOTRANSFERASE DOMAIN-CONTAINING PROTEIN-RELATED"/>
    <property type="match status" value="1"/>
</dbReference>
<evidence type="ECO:0000313" key="12">
    <source>
        <dbReference type="Proteomes" id="UP000594262"/>
    </source>
</evidence>
<keyword evidence="4" id="KW-0808">Transferase</keyword>
<evidence type="ECO:0000313" key="11">
    <source>
        <dbReference type="EnsemblMetazoa" id="CLYHEMP002111.1"/>
    </source>
</evidence>
<comment type="catalytic activity">
    <reaction evidence="6">
        <text>(5R)-5-hydroxy-L-lysine + GTP = (5R)-5-phosphooxy-L-lysine + GDP + H(+)</text>
        <dbReference type="Rhea" id="RHEA:19049"/>
        <dbReference type="ChEBI" id="CHEBI:15378"/>
        <dbReference type="ChEBI" id="CHEBI:37565"/>
        <dbReference type="ChEBI" id="CHEBI:57882"/>
        <dbReference type="ChEBI" id="CHEBI:58189"/>
        <dbReference type="ChEBI" id="CHEBI:58357"/>
        <dbReference type="EC" id="2.7.1.81"/>
    </reaction>
</comment>
<dbReference type="GO" id="GO:0005737">
    <property type="term" value="C:cytoplasm"/>
    <property type="evidence" value="ECO:0007669"/>
    <property type="project" value="UniProtKB-SubCell"/>
</dbReference>
<evidence type="ECO:0000256" key="1">
    <source>
        <dbReference type="ARBA" id="ARBA00004496"/>
    </source>
</evidence>
<dbReference type="EnsemblMetazoa" id="CLYHEMT002111.1">
    <property type="protein sequence ID" value="CLYHEMP002111.1"/>
    <property type="gene ID" value="CLYHEMG002111"/>
</dbReference>